<comment type="caution">
    <text evidence="1">The sequence shown here is derived from an EMBL/GenBank/DDBJ whole genome shotgun (WGS) entry which is preliminary data.</text>
</comment>
<protein>
    <submittedName>
        <fullName evidence="1">Uncharacterized protein</fullName>
    </submittedName>
</protein>
<accession>A0A5B7J095</accession>
<gene>
    <name evidence="1" type="ORF">E2C01_084536</name>
</gene>
<keyword evidence="2" id="KW-1185">Reference proteome</keyword>
<evidence type="ECO:0000313" key="1">
    <source>
        <dbReference type="EMBL" id="MPC89582.1"/>
    </source>
</evidence>
<reference evidence="1 2" key="1">
    <citation type="submission" date="2019-05" db="EMBL/GenBank/DDBJ databases">
        <title>Another draft genome of Portunus trituberculatus and its Hox gene families provides insights of decapod evolution.</title>
        <authorList>
            <person name="Jeong J.-H."/>
            <person name="Song I."/>
            <person name="Kim S."/>
            <person name="Choi T."/>
            <person name="Kim D."/>
            <person name="Ryu S."/>
            <person name="Kim W."/>
        </authorList>
    </citation>
    <scope>NUCLEOTIDE SEQUENCE [LARGE SCALE GENOMIC DNA]</scope>
    <source>
        <tissue evidence="1">Muscle</tissue>
    </source>
</reference>
<evidence type="ECO:0000313" key="2">
    <source>
        <dbReference type="Proteomes" id="UP000324222"/>
    </source>
</evidence>
<organism evidence="1 2">
    <name type="scientific">Portunus trituberculatus</name>
    <name type="common">Swimming crab</name>
    <name type="synonym">Neptunus trituberculatus</name>
    <dbReference type="NCBI Taxonomy" id="210409"/>
    <lineage>
        <taxon>Eukaryota</taxon>
        <taxon>Metazoa</taxon>
        <taxon>Ecdysozoa</taxon>
        <taxon>Arthropoda</taxon>
        <taxon>Crustacea</taxon>
        <taxon>Multicrustacea</taxon>
        <taxon>Malacostraca</taxon>
        <taxon>Eumalacostraca</taxon>
        <taxon>Eucarida</taxon>
        <taxon>Decapoda</taxon>
        <taxon>Pleocyemata</taxon>
        <taxon>Brachyura</taxon>
        <taxon>Eubrachyura</taxon>
        <taxon>Portunoidea</taxon>
        <taxon>Portunidae</taxon>
        <taxon>Portuninae</taxon>
        <taxon>Portunus</taxon>
    </lineage>
</organism>
<dbReference type="Proteomes" id="UP000324222">
    <property type="component" value="Unassembled WGS sequence"/>
</dbReference>
<sequence length="96" mass="10506">MGNPAGVPSKTSPSHLVCCASVLRSFTPTSRSLIVIDVNRHKHSTPPCAMRPPSPYQAASTFLLPPPSRHKGNRRRLMEPNATLGSCNYIKEQIKI</sequence>
<dbReference type="EMBL" id="VSRR010081511">
    <property type="protein sequence ID" value="MPC89582.1"/>
    <property type="molecule type" value="Genomic_DNA"/>
</dbReference>
<dbReference type="AlphaFoldDB" id="A0A5B7J095"/>
<name>A0A5B7J095_PORTR</name>
<proteinExistence type="predicted"/>